<reference evidence="3" key="1">
    <citation type="submission" date="2016-10" db="EMBL/GenBank/DDBJ databases">
        <authorList>
            <person name="Varghese N."/>
            <person name="Submissions S."/>
        </authorList>
    </citation>
    <scope>NUCLEOTIDE SEQUENCE [LARGE SCALE GENOMIC DNA]</scope>
    <source>
        <strain evidence="3">DSM 23317</strain>
    </source>
</reference>
<organism evidence="2 3">
    <name type="scientific">Ferrimonas sediminum</name>
    <dbReference type="NCBI Taxonomy" id="718193"/>
    <lineage>
        <taxon>Bacteria</taxon>
        <taxon>Pseudomonadati</taxon>
        <taxon>Pseudomonadota</taxon>
        <taxon>Gammaproteobacteria</taxon>
        <taxon>Alteromonadales</taxon>
        <taxon>Ferrimonadaceae</taxon>
        <taxon>Ferrimonas</taxon>
    </lineage>
</organism>
<accession>A0A1G8Z985</accession>
<gene>
    <name evidence="2" type="ORF">SAMN04488540_11927</name>
</gene>
<dbReference type="RefSeq" id="WP_090367634.1">
    <property type="nucleotide sequence ID" value="NZ_FNEM01000019.1"/>
</dbReference>
<keyword evidence="1" id="KW-0732">Signal</keyword>
<evidence type="ECO:0000313" key="2">
    <source>
        <dbReference type="EMBL" id="SDK11204.1"/>
    </source>
</evidence>
<dbReference type="InterPro" id="IPR021307">
    <property type="entry name" value="DUF2884"/>
</dbReference>
<dbReference type="OrthoDB" id="6399077at2"/>
<proteinExistence type="predicted"/>
<name>A0A1G8Z985_9GAMM</name>
<dbReference type="EMBL" id="FNEM01000019">
    <property type="protein sequence ID" value="SDK11204.1"/>
    <property type="molecule type" value="Genomic_DNA"/>
</dbReference>
<keyword evidence="3" id="KW-1185">Reference proteome</keyword>
<evidence type="ECO:0008006" key="4">
    <source>
        <dbReference type="Google" id="ProtNLM"/>
    </source>
</evidence>
<evidence type="ECO:0000313" key="3">
    <source>
        <dbReference type="Proteomes" id="UP000199527"/>
    </source>
</evidence>
<sequence length="267" mass="30192">MTLSGQVGVVLLSSTLFCAAANASECNFSFNHDLIVSDSVLELQEQGKTLYRYEGGELIIDGKVQDLDGDQRQALSQFQQAYYRQMPATMELVDEALRMAGVALDTISVQLQEMGIDAASLQGMMDTIAESVNQKVAREDGSYRVVSGDFEQFGDQFDQEFEQQLEQAISQSMGSLMMTLGAEMMSGDSGSFEQKMEQFGQRMERMGEEIEQQFEGQEQQFEAWAEQVCTQWQQLDEMEDQLMEQVPQLQKYDQLRIEGQSLASKWF</sequence>
<feature type="chain" id="PRO_5011678511" description="DUF2884 family protein" evidence="1">
    <location>
        <begin position="24"/>
        <end position="267"/>
    </location>
</feature>
<feature type="signal peptide" evidence="1">
    <location>
        <begin position="1"/>
        <end position="23"/>
    </location>
</feature>
<evidence type="ECO:0000256" key="1">
    <source>
        <dbReference type="SAM" id="SignalP"/>
    </source>
</evidence>
<dbReference type="AlphaFoldDB" id="A0A1G8Z985"/>
<dbReference type="Proteomes" id="UP000199527">
    <property type="component" value="Unassembled WGS sequence"/>
</dbReference>
<protein>
    <recommendedName>
        <fullName evidence="4">DUF2884 family protein</fullName>
    </recommendedName>
</protein>
<dbReference type="Pfam" id="PF11101">
    <property type="entry name" value="DUF2884"/>
    <property type="match status" value="1"/>
</dbReference>